<sequence>MTPYEIVSIAIATLAFALSLYSAINTYYEKHIKTRVYLRWTYELGQQLNICLLVSNMSSRPSTITNIYFTNEDETVESSWFPVKLISQTRFNNDKVFVFSDCTPLNIPPRSSKTFVISFQNLRSTNIISDKMRFKFKIDNAQNIMEFHPKVVLDSEQINFALENRLYN</sequence>
<evidence type="ECO:0000313" key="3">
    <source>
        <dbReference type="EMBL" id="RXF57654.1"/>
    </source>
</evidence>
<dbReference type="EMBL" id="SCLX01000029">
    <property type="protein sequence ID" value="RXF57654.1"/>
    <property type="molecule type" value="Genomic_DNA"/>
</dbReference>
<accession>A0A135ZEX7</accession>
<organism evidence="3 4">
    <name type="scientific">Lactobacillus crispatus</name>
    <dbReference type="NCBI Taxonomy" id="47770"/>
    <lineage>
        <taxon>Bacteria</taxon>
        <taxon>Bacillati</taxon>
        <taxon>Bacillota</taxon>
        <taxon>Bacilli</taxon>
        <taxon>Lactobacillales</taxon>
        <taxon>Lactobacillaceae</taxon>
        <taxon>Lactobacillus</taxon>
    </lineage>
</organism>
<keyword evidence="1" id="KW-0812">Transmembrane</keyword>
<protein>
    <submittedName>
        <fullName evidence="3">Uncharacterized protein</fullName>
    </submittedName>
</protein>
<keyword evidence="1" id="KW-1133">Transmembrane helix</keyword>
<keyword evidence="1" id="KW-0472">Membrane</keyword>
<feature type="transmembrane region" description="Helical" evidence="1">
    <location>
        <begin position="6"/>
        <end position="28"/>
    </location>
</feature>
<evidence type="ECO:0000256" key="1">
    <source>
        <dbReference type="SAM" id="Phobius"/>
    </source>
</evidence>
<proteinExistence type="predicted"/>
<dbReference type="Proteomes" id="UP000289808">
    <property type="component" value="Unassembled WGS sequence"/>
</dbReference>
<dbReference type="EMBL" id="JBETVU010000012">
    <property type="protein sequence ID" value="MES5149005.1"/>
    <property type="molecule type" value="Genomic_DNA"/>
</dbReference>
<dbReference type="AlphaFoldDB" id="A0A135ZEX7"/>
<evidence type="ECO:0000313" key="2">
    <source>
        <dbReference type="EMBL" id="MES5149005.1"/>
    </source>
</evidence>
<keyword evidence="5" id="KW-1185">Reference proteome</keyword>
<evidence type="ECO:0000313" key="5">
    <source>
        <dbReference type="Proteomes" id="UP001434419"/>
    </source>
</evidence>
<gene>
    <name evidence="2" type="ORF">ABVC42_03560</name>
    <name evidence="3" type="ORF">ERD32_06045</name>
</gene>
<reference evidence="2" key="2">
    <citation type="submission" date="2024-06" db="EMBL/GenBank/DDBJ databases">
        <title>Vaginal Lactobacillus fatty acid response mechanisms reveal a metabolite-targeted strategy for bacterial vaginosis treatment.</title>
        <authorList>
            <person name="Zhu M."/>
            <person name="Blainey P.C."/>
            <person name="Bloom S.M."/>
            <person name="Kwon D.S."/>
        </authorList>
    </citation>
    <scope>NUCLEOTIDE SEQUENCE</scope>
    <source>
        <strain evidence="2">194_F1_1</strain>
    </source>
</reference>
<dbReference type="RefSeq" id="WP_005719188.1">
    <property type="nucleotide sequence ID" value="NZ_CP033426.1"/>
</dbReference>
<evidence type="ECO:0000313" key="4">
    <source>
        <dbReference type="Proteomes" id="UP000289808"/>
    </source>
</evidence>
<name>A0A135ZEX7_9LACO</name>
<dbReference type="Proteomes" id="UP001434419">
    <property type="component" value="Unassembled WGS sequence"/>
</dbReference>
<comment type="caution">
    <text evidence="3">The sequence shown here is derived from an EMBL/GenBank/DDBJ whole genome shotgun (WGS) entry which is preliminary data.</text>
</comment>
<reference evidence="3 4" key="1">
    <citation type="submission" date="2019-01" db="EMBL/GenBank/DDBJ databases">
        <title>The genome sequence of Lactobacillus crispatus L49.</title>
        <authorList>
            <person name="Zhong J."/>
            <person name="Zhang J."/>
        </authorList>
    </citation>
    <scope>NUCLEOTIDE SEQUENCE [LARGE SCALE GENOMIC DNA]</scope>
    <source>
        <strain evidence="3 4">L49</strain>
    </source>
</reference>